<accession>A0A8D9FHD6</accession>
<dbReference type="PANTHER" id="PTHR12413:SF2">
    <property type="entry name" value="DOLICHYL PYROPHOSPHATE GLC1MAN9GLCNAC2 ALPHA-1,3-GLUCOSYLTRANSFERASE-RELATED"/>
    <property type="match status" value="1"/>
</dbReference>
<proteinExistence type="inferred from homology"/>
<keyword evidence="4 10" id="KW-0328">Glycosyltransferase</keyword>
<feature type="chain" id="PRO_5033672746" description="Alpha-1,3-glucosyltransferase" evidence="11">
    <location>
        <begin position="22"/>
        <end position="379"/>
    </location>
</feature>
<sequence length="379" mass="43386">MIWNLFLASSCFKVLLIPAYTSTDFEVHRNWLAITSSLPLSQWYTDTTSPWTLDYPPLFAFFEYLLSFVAYYFDPLMLDVNNLNYKSIATLIFQRLSVIFSDLMLLYGVKECTNYFTRNKIIKSKNWAEPGSELIVFQILLIFNGGLFLIDHIHFQYNGFLFGFLLLSMAKILQGHYYEGAFWFAVLLNLKHIFIYVAPAYFVFLLRNHCFHPNKPASLKTLSWTKLVKLATVVLSVFAVSFGPFIGQLPQVLGRLFPFDDRGLCHAYWAPNFWALYNTMDKVAVVVGKQFDLISGNVTNTMTRGLVQNSQHAVLPSISPRICLTLTLLGILPCCYRVWKCPGNPLVFVRCLVLCAATSFVFGWHVHEKAILLVIIPLT</sequence>
<comment type="similarity">
    <text evidence="3 10">Belongs to the ALG6/ALG8 glucosyltransferase family.</text>
</comment>
<keyword evidence="11" id="KW-0732">Signal</keyword>
<keyword evidence="7 10" id="KW-0256">Endoplasmic reticulum</keyword>
<dbReference type="UniPathway" id="UPA00378"/>
<dbReference type="EMBL" id="HBUF01660490">
    <property type="protein sequence ID" value="CAG6788533.1"/>
    <property type="molecule type" value="Transcribed_RNA"/>
</dbReference>
<dbReference type="InterPro" id="IPR004856">
    <property type="entry name" value="Glyco_trans_ALG6/ALG8"/>
</dbReference>
<dbReference type="EMBL" id="HBUF01660492">
    <property type="protein sequence ID" value="CAG6788537.1"/>
    <property type="molecule type" value="Transcribed_RNA"/>
</dbReference>
<feature type="transmembrane region" description="Helical" evidence="10">
    <location>
        <begin position="85"/>
        <end position="109"/>
    </location>
</feature>
<evidence type="ECO:0000256" key="6">
    <source>
        <dbReference type="ARBA" id="ARBA00022692"/>
    </source>
</evidence>
<dbReference type="GO" id="GO:0042283">
    <property type="term" value="F:dolichyl pyrophosphate Glc1Man9GlcNAc2 alpha-1,3-glucosyltransferase activity"/>
    <property type="evidence" value="ECO:0007669"/>
    <property type="project" value="TreeGrafter"/>
</dbReference>
<keyword evidence="8 10" id="KW-1133">Transmembrane helix</keyword>
<name>A0A8D9FHD6_9HEMI</name>
<protein>
    <recommendedName>
        <fullName evidence="10">Alpha-1,3-glucosyltransferase</fullName>
        <ecNumber evidence="10">2.4.1.-</ecNumber>
    </recommendedName>
</protein>
<comment type="pathway">
    <text evidence="2 10">Protein modification; protein glycosylation.</text>
</comment>
<feature type="transmembrane region" description="Helical" evidence="10">
    <location>
        <begin position="318"/>
        <end position="339"/>
    </location>
</feature>
<feature type="transmembrane region" description="Helical" evidence="10">
    <location>
        <begin position="227"/>
        <end position="247"/>
    </location>
</feature>
<evidence type="ECO:0000256" key="5">
    <source>
        <dbReference type="ARBA" id="ARBA00022679"/>
    </source>
</evidence>
<dbReference type="EMBL" id="HBUF01660494">
    <property type="protein sequence ID" value="CAG6788540.1"/>
    <property type="molecule type" value="Transcribed_RNA"/>
</dbReference>
<feature type="signal peptide" evidence="11">
    <location>
        <begin position="1"/>
        <end position="21"/>
    </location>
</feature>
<dbReference type="EMBL" id="HBUF01660495">
    <property type="protein sequence ID" value="CAG6788541.1"/>
    <property type="molecule type" value="Transcribed_RNA"/>
</dbReference>
<feature type="transmembrane region" description="Helical" evidence="10">
    <location>
        <begin position="55"/>
        <end position="73"/>
    </location>
</feature>
<dbReference type="EMBL" id="HBUF01297796">
    <property type="protein sequence ID" value="CAG6690487.1"/>
    <property type="molecule type" value="Transcribed_RNA"/>
</dbReference>
<reference evidence="12" key="1">
    <citation type="submission" date="2021-05" db="EMBL/GenBank/DDBJ databases">
        <authorList>
            <person name="Alioto T."/>
            <person name="Alioto T."/>
            <person name="Gomez Garrido J."/>
        </authorList>
    </citation>
    <scope>NUCLEOTIDE SEQUENCE</scope>
</reference>
<evidence type="ECO:0000256" key="10">
    <source>
        <dbReference type="RuleBase" id="RU363110"/>
    </source>
</evidence>
<evidence type="ECO:0000256" key="4">
    <source>
        <dbReference type="ARBA" id="ARBA00022676"/>
    </source>
</evidence>
<keyword evidence="5 10" id="KW-0808">Transferase</keyword>
<keyword evidence="6 10" id="KW-0812">Transmembrane</keyword>
<organism evidence="12">
    <name type="scientific">Cacopsylla melanoneura</name>
    <dbReference type="NCBI Taxonomy" id="428564"/>
    <lineage>
        <taxon>Eukaryota</taxon>
        <taxon>Metazoa</taxon>
        <taxon>Ecdysozoa</taxon>
        <taxon>Arthropoda</taxon>
        <taxon>Hexapoda</taxon>
        <taxon>Insecta</taxon>
        <taxon>Pterygota</taxon>
        <taxon>Neoptera</taxon>
        <taxon>Paraneoptera</taxon>
        <taxon>Hemiptera</taxon>
        <taxon>Sternorrhyncha</taxon>
        <taxon>Psylloidea</taxon>
        <taxon>Psyllidae</taxon>
        <taxon>Psyllinae</taxon>
        <taxon>Cacopsylla</taxon>
    </lineage>
</organism>
<evidence type="ECO:0000256" key="8">
    <source>
        <dbReference type="ARBA" id="ARBA00022989"/>
    </source>
</evidence>
<evidence type="ECO:0000313" key="12">
    <source>
        <dbReference type="EMBL" id="CAG6788535.1"/>
    </source>
</evidence>
<dbReference type="GO" id="GO:0005789">
    <property type="term" value="C:endoplasmic reticulum membrane"/>
    <property type="evidence" value="ECO:0007669"/>
    <property type="project" value="UniProtKB-SubCell"/>
</dbReference>
<comment type="caution">
    <text evidence="10">Lacks conserved residue(s) required for the propagation of feature annotation.</text>
</comment>
<dbReference type="EMBL" id="HBUF01660491">
    <property type="protein sequence ID" value="CAG6788535.1"/>
    <property type="molecule type" value="Transcribed_RNA"/>
</dbReference>
<dbReference type="AlphaFoldDB" id="A0A8D9FHD6"/>
<dbReference type="EMBL" id="HBUF01660493">
    <property type="protein sequence ID" value="CAG6788538.1"/>
    <property type="molecule type" value="Transcribed_RNA"/>
</dbReference>
<evidence type="ECO:0000256" key="11">
    <source>
        <dbReference type="SAM" id="SignalP"/>
    </source>
</evidence>
<comment type="subcellular location">
    <subcellularLocation>
        <location evidence="1 10">Endoplasmic reticulum membrane</location>
        <topology evidence="1 10">Multi-pass membrane protein</topology>
    </subcellularLocation>
</comment>
<evidence type="ECO:0000256" key="7">
    <source>
        <dbReference type="ARBA" id="ARBA00022824"/>
    </source>
</evidence>
<dbReference type="EMBL" id="HBUF01358677">
    <property type="protein sequence ID" value="CAG6719364.1"/>
    <property type="molecule type" value="Transcribed_RNA"/>
</dbReference>
<evidence type="ECO:0000256" key="3">
    <source>
        <dbReference type="ARBA" id="ARBA00008715"/>
    </source>
</evidence>
<dbReference type="PANTHER" id="PTHR12413">
    <property type="entry name" value="DOLICHYL GLYCOSYLTRANSFERASE"/>
    <property type="match status" value="1"/>
</dbReference>
<dbReference type="EC" id="2.4.1.-" evidence="10"/>
<evidence type="ECO:0000256" key="9">
    <source>
        <dbReference type="ARBA" id="ARBA00023136"/>
    </source>
</evidence>
<evidence type="ECO:0000256" key="2">
    <source>
        <dbReference type="ARBA" id="ARBA00004922"/>
    </source>
</evidence>
<dbReference type="Pfam" id="PF03155">
    <property type="entry name" value="Alg6_Alg8"/>
    <property type="match status" value="1"/>
</dbReference>
<feature type="transmembrane region" description="Helical" evidence="10">
    <location>
        <begin position="346"/>
        <end position="366"/>
    </location>
</feature>
<feature type="transmembrane region" description="Helical" evidence="10">
    <location>
        <begin position="180"/>
        <end position="206"/>
    </location>
</feature>
<dbReference type="GO" id="GO:0006487">
    <property type="term" value="P:protein N-linked glycosylation"/>
    <property type="evidence" value="ECO:0007669"/>
    <property type="project" value="TreeGrafter"/>
</dbReference>
<evidence type="ECO:0000256" key="1">
    <source>
        <dbReference type="ARBA" id="ARBA00004477"/>
    </source>
</evidence>
<feature type="transmembrane region" description="Helical" evidence="10">
    <location>
        <begin position="134"/>
        <end position="150"/>
    </location>
</feature>
<keyword evidence="9 10" id="KW-0472">Membrane</keyword>